<dbReference type="PANTHER" id="PTHR10900">
    <property type="entry name" value="PERIOSTIN-RELATED"/>
    <property type="match status" value="1"/>
</dbReference>
<feature type="domain" description="FAS1" evidence="2">
    <location>
        <begin position="169"/>
        <end position="300"/>
    </location>
</feature>
<dbReference type="PANTHER" id="PTHR10900:SF77">
    <property type="entry name" value="FI19380P1"/>
    <property type="match status" value="1"/>
</dbReference>
<dbReference type="Pfam" id="PF02469">
    <property type="entry name" value="Fasciclin"/>
    <property type="match status" value="2"/>
</dbReference>
<name>A0A3D8RNY0_9HELO</name>
<dbReference type="InterPro" id="IPR036378">
    <property type="entry name" value="FAS1_dom_sf"/>
</dbReference>
<reference evidence="3 4" key="1">
    <citation type="journal article" date="2018" name="IMA Fungus">
        <title>IMA Genome-F 9: Draft genome sequence of Annulohypoxylon stygium, Aspergillus mulundensis, Berkeleyomyces basicola (syn. Thielaviopsis basicola), Ceratocystis smalleyi, two Cercospora beticola strains, Coleophoma cylindrospora, Fusarium fracticaudum, Phialophora cf. hyalina, and Morchella septimelata.</title>
        <authorList>
            <person name="Wingfield B.D."/>
            <person name="Bills G.F."/>
            <person name="Dong Y."/>
            <person name="Huang W."/>
            <person name="Nel W.J."/>
            <person name="Swalarsk-Parry B.S."/>
            <person name="Vaghefi N."/>
            <person name="Wilken P.M."/>
            <person name="An Z."/>
            <person name="de Beer Z.W."/>
            <person name="De Vos L."/>
            <person name="Chen L."/>
            <person name="Duong T.A."/>
            <person name="Gao Y."/>
            <person name="Hammerbacher A."/>
            <person name="Kikkert J.R."/>
            <person name="Li Y."/>
            <person name="Li H."/>
            <person name="Li K."/>
            <person name="Li Q."/>
            <person name="Liu X."/>
            <person name="Ma X."/>
            <person name="Naidoo K."/>
            <person name="Pethybridge S.J."/>
            <person name="Sun J."/>
            <person name="Steenkamp E.T."/>
            <person name="van der Nest M.A."/>
            <person name="van Wyk S."/>
            <person name="Wingfield M.J."/>
            <person name="Xiong C."/>
            <person name="Yue Q."/>
            <person name="Zhang X."/>
        </authorList>
    </citation>
    <scope>NUCLEOTIDE SEQUENCE [LARGE SCALE GENOMIC DNA]</scope>
    <source>
        <strain evidence="3 4">BP5796</strain>
    </source>
</reference>
<dbReference type="PROSITE" id="PS50213">
    <property type="entry name" value="FAS1"/>
    <property type="match status" value="2"/>
</dbReference>
<organism evidence="3 4">
    <name type="scientific">Coleophoma crateriformis</name>
    <dbReference type="NCBI Taxonomy" id="565419"/>
    <lineage>
        <taxon>Eukaryota</taxon>
        <taxon>Fungi</taxon>
        <taxon>Dikarya</taxon>
        <taxon>Ascomycota</taxon>
        <taxon>Pezizomycotina</taxon>
        <taxon>Leotiomycetes</taxon>
        <taxon>Helotiales</taxon>
        <taxon>Dermateaceae</taxon>
        <taxon>Coleophoma</taxon>
    </lineage>
</organism>
<dbReference type="GO" id="GO:0016236">
    <property type="term" value="P:macroautophagy"/>
    <property type="evidence" value="ECO:0007669"/>
    <property type="project" value="TreeGrafter"/>
</dbReference>
<feature type="chain" id="PRO_5017574474" description="FAS1 domain-containing protein" evidence="1">
    <location>
        <begin position="18"/>
        <end position="375"/>
    </location>
</feature>
<dbReference type="SMART" id="SM00554">
    <property type="entry name" value="FAS1"/>
    <property type="match status" value="2"/>
</dbReference>
<evidence type="ECO:0000256" key="1">
    <source>
        <dbReference type="SAM" id="SignalP"/>
    </source>
</evidence>
<dbReference type="InterPro" id="IPR050904">
    <property type="entry name" value="Adhesion/Biosynth-related"/>
</dbReference>
<dbReference type="EMBL" id="PDLN01000009">
    <property type="protein sequence ID" value="RDW75753.1"/>
    <property type="molecule type" value="Genomic_DNA"/>
</dbReference>
<protein>
    <recommendedName>
        <fullName evidence="2">FAS1 domain-containing protein</fullName>
    </recommendedName>
</protein>
<dbReference type="FunFam" id="2.30.180.10:FF:000032">
    <property type="entry name" value="Fasciclin domain-containing protein, putative"/>
    <property type="match status" value="1"/>
</dbReference>
<evidence type="ECO:0000259" key="2">
    <source>
        <dbReference type="PROSITE" id="PS50213"/>
    </source>
</evidence>
<feature type="signal peptide" evidence="1">
    <location>
        <begin position="1"/>
        <end position="17"/>
    </location>
</feature>
<keyword evidence="4" id="KW-1185">Reference proteome</keyword>
<dbReference type="Proteomes" id="UP000256328">
    <property type="component" value="Unassembled WGS sequence"/>
</dbReference>
<dbReference type="GO" id="GO:0000329">
    <property type="term" value="C:fungal-type vacuole membrane"/>
    <property type="evidence" value="ECO:0007669"/>
    <property type="project" value="TreeGrafter"/>
</dbReference>
<gene>
    <name evidence="3" type="ORF">BP5796_06574</name>
</gene>
<dbReference type="OrthoDB" id="286301at2759"/>
<comment type="caution">
    <text evidence="3">The sequence shown here is derived from an EMBL/GenBank/DDBJ whole genome shotgun (WGS) entry which is preliminary data.</text>
</comment>
<dbReference type="InterPro" id="IPR000782">
    <property type="entry name" value="FAS1_domain"/>
</dbReference>
<evidence type="ECO:0000313" key="3">
    <source>
        <dbReference type="EMBL" id="RDW75753.1"/>
    </source>
</evidence>
<keyword evidence="1" id="KW-0732">Signal</keyword>
<proteinExistence type="predicted"/>
<dbReference type="SUPFAM" id="SSF82153">
    <property type="entry name" value="FAS1 domain"/>
    <property type="match status" value="2"/>
</dbReference>
<evidence type="ECO:0000313" key="4">
    <source>
        <dbReference type="Proteomes" id="UP000256328"/>
    </source>
</evidence>
<sequence length="375" mass="38003">MHLQYLLPVALAAVAAAQNRTLAQAIAGQSSLTTFQSLLSAQPALVRTLSNASSITILAPSNDAFSKFLSTTDGKAASAQPDIVAAVLQYHVLNAEVPGSAFTTAPQFVPSLLTNSTYANVTGGQVVEGILNGKTVEIYSGLKQKSTVTTADIAFQGGVMHIIDNVLTIPPSDAVTAIDSQLTSLAGALAKANLVTAVDDLKDVTIFAPSNDAFKQIGGTVQSLSAQQLSTILQYHVIKGTVGYSTLLIGGLANETLPSLNGAGLNILIEDNKVFVNSAQVTMADIIVANGVMHVVGNVLNPDNTSAIPNPTATTQSIAFAGATSAANAPFTSGINPTTTAPAAGKTSNAAAARQTGAIGAAALFGGAAMLAFNL</sequence>
<accession>A0A3D8RNY0</accession>
<dbReference type="AlphaFoldDB" id="A0A3D8RNY0"/>
<dbReference type="Gene3D" id="2.30.180.10">
    <property type="entry name" value="FAS1 domain"/>
    <property type="match status" value="2"/>
</dbReference>
<feature type="domain" description="FAS1" evidence="2">
    <location>
        <begin position="19"/>
        <end position="167"/>
    </location>
</feature>